<comment type="caution">
    <text evidence="1">The sequence shown here is derived from an EMBL/GenBank/DDBJ whole genome shotgun (WGS) entry which is preliminary data.</text>
</comment>
<reference evidence="1 2" key="1">
    <citation type="journal article" date="2013" name="Genome Announc.">
        <title>Genome Sequence of Campylobacter showae UNSWCD, Isolated from a Patient with Crohn's Disease.</title>
        <authorList>
            <person name="Tay A.P."/>
            <person name="Kaakoush N.O."/>
            <person name="Deshpande N.P."/>
            <person name="Chen Z."/>
            <person name="Mitchell H."/>
            <person name="Wilkins M.R."/>
        </authorList>
    </citation>
    <scope>NUCLEOTIDE SEQUENCE [LARGE SCALE GENOMIC DNA]</scope>
    <source>
        <strain evidence="1 2">CSUNSWCD</strain>
    </source>
</reference>
<organism evidence="1 2">
    <name type="scientific">Campylobacter showae CSUNSWCD</name>
    <dbReference type="NCBI Taxonomy" id="1244083"/>
    <lineage>
        <taxon>Bacteria</taxon>
        <taxon>Pseudomonadati</taxon>
        <taxon>Campylobacterota</taxon>
        <taxon>Epsilonproteobacteria</taxon>
        <taxon>Campylobacterales</taxon>
        <taxon>Campylobacteraceae</taxon>
        <taxon>Campylobacter</taxon>
    </lineage>
</organism>
<dbReference type="RefSeq" id="WP_009492375.1">
    <property type="nucleotide sequence ID" value="NZ_AMZQ01000001.1"/>
</dbReference>
<evidence type="ECO:0000313" key="2">
    <source>
        <dbReference type="Proteomes" id="UP000011939"/>
    </source>
</evidence>
<accession>M5IHS8</accession>
<dbReference type="AlphaFoldDB" id="M5IHS8"/>
<evidence type="ECO:0008006" key="3">
    <source>
        <dbReference type="Google" id="ProtNLM"/>
    </source>
</evidence>
<dbReference type="PATRIC" id="fig|1244083.3.peg.49"/>
<sequence length="262" mass="30145">MSNLADEISKELKQQGISHENLTRADFEKIYLNLGKENFPDNKRIEFIANLGDSDEVAYHYELICKQWREDKRLNLESSFDKHGGDGIEFLLEQLTKTADQNLKISTIYLAAQILSRSKHRDFYAPFCDRLIPQILSFMNADNILRQKLIIALGWIGRQEEIDILTGEMLSNKDSLCRAWSAASLMQMSFHRVKQEILRIKTKTAFIQSISAEKDLYACGIMVEAAQILFGKKWISSTSVENKNEEKIEKARKSAIRFLSKS</sequence>
<proteinExistence type="predicted"/>
<dbReference type="EMBL" id="AMZQ01000001">
    <property type="protein sequence ID" value="EKU12107.1"/>
    <property type="molecule type" value="Genomic_DNA"/>
</dbReference>
<dbReference type="Proteomes" id="UP000011939">
    <property type="component" value="Unassembled WGS sequence"/>
</dbReference>
<dbReference type="OrthoDB" id="8847851at2"/>
<evidence type="ECO:0000313" key="1">
    <source>
        <dbReference type="EMBL" id="EKU12107.1"/>
    </source>
</evidence>
<protein>
    <recommendedName>
        <fullName evidence="3">HEAT repeat domain-containing protein</fullName>
    </recommendedName>
</protein>
<dbReference type="eggNOG" id="ENOG502Z93U">
    <property type="taxonomic scope" value="Bacteria"/>
</dbReference>
<name>M5IHS8_9BACT</name>
<gene>
    <name evidence="1" type="ORF">CSUNSWCD_47</name>
</gene>